<sequence>MPSSRDLLYILLAIGAIYMVYITVRDLLRKPKGVPPAPATPSSANNTVLPLQLQAYERLALFTERIRPQSLIGRVYQPVLSAVDMQIALIQTIRNEFDHNVTQQIYVSAAAWDAVKTLKEQTISIINQVASHLPADAPAKELNRQLLEVFLQAGESPADLTAQIINLEAKKVMH</sequence>
<evidence type="ECO:0000313" key="2">
    <source>
        <dbReference type="EMBL" id="MET6996175.1"/>
    </source>
</evidence>
<name>A0ABV2T0M6_9BACT</name>
<evidence type="ECO:0000256" key="1">
    <source>
        <dbReference type="SAM" id="Phobius"/>
    </source>
</evidence>
<keyword evidence="3" id="KW-1185">Reference proteome</keyword>
<accession>A0ABV2T0M6</accession>
<feature type="transmembrane region" description="Helical" evidence="1">
    <location>
        <begin position="6"/>
        <end position="24"/>
    </location>
</feature>
<dbReference type="RefSeq" id="WP_354658823.1">
    <property type="nucleotide sequence ID" value="NZ_JBEXAC010000001.1"/>
</dbReference>
<keyword evidence="1" id="KW-1133">Transmembrane helix</keyword>
<dbReference type="InterPro" id="IPR057695">
    <property type="entry name" value="DUF7935"/>
</dbReference>
<proteinExistence type="predicted"/>
<reference evidence="2 3" key="1">
    <citation type="submission" date="2024-06" db="EMBL/GenBank/DDBJ databases">
        <title>Chitinophaga defluvii sp. nov., isolated from municipal sewage.</title>
        <authorList>
            <person name="Zhang L."/>
        </authorList>
    </citation>
    <scope>NUCLEOTIDE SEQUENCE [LARGE SCALE GENOMIC DNA]</scope>
    <source>
        <strain evidence="2 3">H8</strain>
    </source>
</reference>
<keyword evidence="1" id="KW-0472">Membrane</keyword>
<gene>
    <name evidence="2" type="ORF">ABR189_02295</name>
</gene>
<comment type="caution">
    <text evidence="2">The sequence shown here is derived from an EMBL/GenBank/DDBJ whole genome shotgun (WGS) entry which is preliminary data.</text>
</comment>
<organism evidence="2 3">
    <name type="scientific">Chitinophaga defluvii</name>
    <dbReference type="NCBI Taxonomy" id="3163343"/>
    <lineage>
        <taxon>Bacteria</taxon>
        <taxon>Pseudomonadati</taxon>
        <taxon>Bacteroidota</taxon>
        <taxon>Chitinophagia</taxon>
        <taxon>Chitinophagales</taxon>
        <taxon>Chitinophagaceae</taxon>
        <taxon>Chitinophaga</taxon>
    </lineage>
</organism>
<dbReference type="Proteomes" id="UP001549749">
    <property type="component" value="Unassembled WGS sequence"/>
</dbReference>
<evidence type="ECO:0000313" key="3">
    <source>
        <dbReference type="Proteomes" id="UP001549749"/>
    </source>
</evidence>
<protein>
    <submittedName>
        <fullName evidence="2">Uncharacterized protein</fullName>
    </submittedName>
</protein>
<dbReference type="Pfam" id="PF25589">
    <property type="entry name" value="DUF7935"/>
    <property type="match status" value="1"/>
</dbReference>
<keyword evidence="1" id="KW-0812">Transmembrane</keyword>
<dbReference type="EMBL" id="JBEXAC010000001">
    <property type="protein sequence ID" value="MET6996175.1"/>
    <property type="molecule type" value="Genomic_DNA"/>
</dbReference>